<organism evidence="1 2">
    <name type="scientific">Marine Group III euryarchaeote</name>
    <dbReference type="NCBI Taxonomy" id="2173149"/>
    <lineage>
        <taxon>Archaea</taxon>
        <taxon>Methanobacteriati</taxon>
        <taxon>Thermoplasmatota</taxon>
        <taxon>Thermoplasmata</taxon>
        <taxon>Candidatus Thermoprofundales</taxon>
    </lineage>
</organism>
<dbReference type="AlphaFoldDB" id="A0A7C8DN24"/>
<gene>
    <name evidence="1" type="ORF">EYQ16_02995</name>
</gene>
<proteinExistence type="predicted"/>
<comment type="caution">
    <text evidence="1">The sequence shown here is derived from an EMBL/GenBank/DDBJ whole genome shotgun (WGS) entry which is preliminary data.</text>
</comment>
<reference evidence="2" key="1">
    <citation type="journal article" date="2019" name="bioRxiv">
        <title>Genome diversification in globally distributed novel marine Proteobacteria is linked to environmental adaptation.</title>
        <authorList>
            <person name="Zhou Z."/>
            <person name="Tran P.Q."/>
            <person name="Kieft K."/>
            <person name="Anantharaman K."/>
        </authorList>
    </citation>
    <scope>NUCLEOTIDE SEQUENCE [LARGE SCALE GENOMIC DNA]</scope>
</reference>
<evidence type="ECO:0000313" key="2">
    <source>
        <dbReference type="Proteomes" id="UP000589516"/>
    </source>
</evidence>
<dbReference type="Proteomes" id="UP000589516">
    <property type="component" value="Unassembled WGS sequence"/>
</dbReference>
<dbReference type="EMBL" id="DUAV01000022">
    <property type="protein sequence ID" value="HIG63471.1"/>
    <property type="molecule type" value="Genomic_DNA"/>
</dbReference>
<sequence>MFSSSADPDAPEKCPFCKKDIGVVDNTYRFSTIDLDTGGGQVMSISCANCRKVLGFVNA</sequence>
<evidence type="ECO:0000313" key="1">
    <source>
        <dbReference type="EMBL" id="HIG63471.1"/>
    </source>
</evidence>
<protein>
    <submittedName>
        <fullName evidence="1">Uncharacterized protein</fullName>
    </submittedName>
</protein>
<name>A0A7C8DN24_9ARCH</name>
<accession>A0A7C8DN24</accession>